<evidence type="ECO:0000256" key="6">
    <source>
        <dbReference type="RuleBase" id="RU368039"/>
    </source>
</evidence>
<evidence type="ECO:0000256" key="4">
    <source>
        <dbReference type="ARBA" id="ARBA00023128"/>
    </source>
</evidence>
<dbReference type="AlphaFoldDB" id="A0A1X2G347"/>
<sequence length="99" mass="11386">MRAFGDDYVKSEFHRHKTSDNPVHIVGFITQWQDYLDLLSEQTQVQADNKDASSLFTNIPDNGMGKKLNEGHLDKMSDEQLGQLYELRTKLQDTLGDKK</sequence>
<keyword evidence="4 6" id="KW-0496">Mitochondrion</keyword>
<comment type="subcellular location">
    <subcellularLocation>
        <location evidence="1 6">Mitochondrion matrix</location>
    </subcellularLocation>
</comment>
<evidence type="ECO:0000313" key="8">
    <source>
        <dbReference type="Proteomes" id="UP000242146"/>
    </source>
</evidence>
<dbReference type="CDD" id="cd20270">
    <property type="entry name" value="Complex1_LYR_SDHAF3_LYRM10"/>
    <property type="match status" value="1"/>
</dbReference>
<dbReference type="GO" id="GO:0006105">
    <property type="term" value="P:succinate metabolic process"/>
    <property type="evidence" value="ECO:0007669"/>
    <property type="project" value="TreeGrafter"/>
</dbReference>
<evidence type="ECO:0000256" key="5">
    <source>
        <dbReference type="ARBA" id="ARBA00023186"/>
    </source>
</evidence>
<dbReference type="Proteomes" id="UP000242146">
    <property type="component" value="Unassembled WGS sequence"/>
</dbReference>
<dbReference type="GO" id="GO:0005758">
    <property type="term" value="C:mitochondrial intermembrane space"/>
    <property type="evidence" value="ECO:0007669"/>
    <property type="project" value="TreeGrafter"/>
</dbReference>
<dbReference type="EMBL" id="MCGT01000055">
    <property type="protein sequence ID" value="ORX43474.1"/>
    <property type="molecule type" value="Genomic_DNA"/>
</dbReference>
<proteinExistence type="inferred from homology"/>
<evidence type="ECO:0000256" key="3">
    <source>
        <dbReference type="ARBA" id="ARBA00022946"/>
    </source>
</evidence>
<keyword evidence="5 6" id="KW-0143">Chaperone</keyword>
<protein>
    <recommendedName>
        <fullName evidence="6">Succinate dehydrogenase assembly factor 3</fullName>
        <shortName evidence="6">SDH assembly factor 3</shortName>
        <shortName evidence="6">SDHAF3</shortName>
    </recommendedName>
</protein>
<evidence type="ECO:0000256" key="1">
    <source>
        <dbReference type="ARBA" id="ARBA00004305"/>
    </source>
</evidence>
<name>A0A1X2G347_9FUNG</name>
<keyword evidence="8" id="KW-1185">Reference proteome</keyword>
<dbReference type="GO" id="GO:0006111">
    <property type="term" value="P:regulation of gluconeogenesis"/>
    <property type="evidence" value="ECO:0007669"/>
    <property type="project" value="EnsemblFungi"/>
</dbReference>
<organism evidence="7 8">
    <name type="scientific">Hesseltinella vesiculosa</name>
    <dbReference type="NCBI Taxonomy" id="101127"/>
    <lineage>
        <taxon>Eukaryota</taxon>
        <taxon>Fungi</taxon>
        <taxon>Fungi incertae sedis</taxon>
        <taxon>Mucoromycota</taxon>
        <taxon>Mucoromycotina</taxon>
        <taxon>Mucoromycetes</taxon>
        <taxon>Mucorales</taxon>
        <taxon>Cunninghamellaceae</taxon>
        <taxon>Hesseltinella</taxon>
    </lineage>
</organism>
<evidence type="ECO:0000256" key="2">
    <source>
        <dbReference type="ARBA" id="ARBA00006020"/>
    </source>
</evidence>
<dbReference type="GO" id="GO:0034553">
    <property type="term" value="P:mitochondrial respiratory chain complex II assembly"/>
    <property type="evidence" value="ECO:0007669"/>
    <property type="project" value="UniProtKB-UniRule"/>
</dbReference>
<gene>
    <name evidence="7" type="ORF">DM01DRAFT_1340746</name>
</gene>
<dbReference type="InterPro" id="IPR008381">
    <property type="entry name" value="SDHAF3/Sdh7"/>
</dbReference>
<dbReference type="GO" id="GO:0005759">
    <property type="term" value="C:mitochondrial matrix"/>
    <property type="evidence" value="ECO:0007669"/>
    <property type="project" value="UniProtKB-SubCell"/>
</dbReference>
<accession>A0A1X2G347</accession>
<comment type="function">
    <text evidence="6">Plays an essential role in the assembly of succinate dehydrogenase (SDH), an enzyme complex (also referred to as respiratory complex II) that is a component of both the tricarboxylic acid (TCA) cycle and the mitochondrial electron transport chain, and which couples the oxidation of succinate to fumarate with the reduction of ubiquinone (coenzyme Q) to ubiquinol. Promotes maturation of the iron-sulfur protein subunit of the SDH catalytic dimer, protecting it from the deleterious effects of oxidants. May act together with SDHAF1.</text>
</comment>
<evidence type="ECO:0000313" key="7">
    <source>
        <dbReference type="EMBL" id="ORX43474.1"/>
    </source>
</evidence>
<reference evidence="7 8" key="1">
    <citation type="submission" date="2016-07" db="EMBL/GenBank/DDBJ databases">
        <title>Pervasive Adenine N6-methylation of Active Genes in Fungi.</title>
        <authorList>
            <consortium name="DOE Joint Genome Institute"/>
            <person name="Mondo S.J."/>
            <person name="Dannebaum R.O."/>
            <person name="Kuo R.C."/>
            <person name="Labutti K."/>
            <person name="Haridas S."/>
            <person name="Kuo A."/>
            <person name="Salamov A."/>
            <person name="Ahrendt S.R."/>
            <person name="Lipzen A."/>
            <person name="Sullivan W."/>
            <person name="Andreopoulos W.B."/>
            <person name="Clum A."/>
            <person name="Lindquist E."/>
            <person name="Daum C."/>
            <person name="Ramamoorthy G.K."/>
            <person name="Gryganskyi A."/>
            <person name="Culley D."/>
            <person name="Magnuson J.K."/>
            <person name="James T.Y."/>
            <person name="O'Malley M.A."/>
            <person name="Stajich J.E."/>
            <person name="Spatafora J.W."/>
            <person name="Visel A."/>
            <person name="Grigoriev I.V."/>
        </authorList>
    </citation>
    <scope>NUCLEOTIDE SEQUENCE [LARGE SCALE GENOMIC DNA]</scope>
    <source>
        <strain evidence="7 8">NRRL 3301</strain>
    </source>
</reference>
<keyword evidence="3" id="KW-0809">Transit peptide</keyword>
<dbReference type="PANTHER" id="PTHR13137">
    <property type="entry name" value="DC11 ACN9 HOMOLOG"/>
    <property type="match status" value="1"/>
</dbReference>
<dbReference type="PANTHER" id="PTHR13137:SF6">
    <property type="entry name" value="SUCCINATE DEHYDROGENASE ASSEMBLY FACTOR 3, MITOCHONDRIAL"/>
    <property type="match status" value="1"/>
</dbReference>
<comment type="caution">
    <text evidence="7">The sequence shown here is derived from an EMBL/GenBank/DDBJ whole genome shotgun (WGS) entry which is preliminary data.</text>
</comment>
<dbReference type="STRING" id="101127.A0A1X2G347"/>
<dbReference type="GO" id="GO:0015976">
    <property type="term" value="P:carbon utilization"/>
    <property type="evidence" value="ECO:0007669"/>
    <property type="project" value="EnsemblFungi"/>
</dbReference>
<comment type="similarity">
    <text evidence="2 6">Belongs to the complex I LYR family. SDHAF3 subfamily.</text>
</comment>
<dbReference type="Pfam" id="PF13233">
    <property type="entry name" value="Complex1_LYR_2"/>
    <property type="match status" value="1"/>
</dbReference>
<comment type="subunit">
    <text evidence="6">Interacts with the iron-sulfur protein subunit within the SDH catalytic dimer.</text>
</comment>
<dbReference type="OrthoDB" id="278329at2759"/>